<sequence>MTLSRLLSTTKADPILHGTVAYHRSYILLPVPESPQILPARVSNPLHRSLQLQTMPWGGLVNFASTMETGNVTAFSTLNGVLHLPTLTSENVSDIAEQLQRHATVPGKYPQDGKLHIYVCTHAARDCRCGDTGGVVFRALCEELDARKRVDPGGTANRVVLGEVAHVGGHQFAANVLVFPHGEWFGRLTPNDVSALLDSLLSSDQRPLNLQDKPLLPQFWRGRMGLHKEQQMSLVNSQTLK</sequence>
<dbReference type="RefSeq" id="XP_037220812.1">
    <property type="nucleotide sequence ID" value="XM_037362891.1"/>
</dbReference>
<dbReference type="Proteomes" id="UP000636479">
    <property type="component" value="Unassembled WGS sequence"/>
</dbReference>
<comment type="caution">
    <text evidence="1">The sequence shown here is derived from an EMBL/GenBank/DDBJ whole genome shotgun (WGS) entry which is preliminary data.</text>
</comment>
<dbReference type="GeneID" id="59345407"/>
<dbReference type="InterPro" id="IPR009737">
    <property type="entry name" value="Aim32/Apd1-like"/>
</dbReference>
<protein>
    <submittedName>
        <fullName evidence="1">Altered inheritance of mitochondria protein 32</fullName>
    </submittedName>
</protein>
<dbReference type="InterPro" id="IPR036249">
    <property type="entry name" value="Thioredoxin-like_sf"/>
</dbReference>
<dbReference type="OrthoDB" id="10253744at2759"/>
<gene>
    <name evidence="1" type="ORF">MIND_00613900</name>
</gene>
<name>A0A8H6SRR8_9AGAR</name>
<dbReference type="Gene3D" id="3.40.30.10">
    <property type="entry name" value="Glutaredoxin"/>
    <property type="match status" value="1"/>
</dbReference>
<dbReference type="EMBL" id="JACAZF010000005">
    <property type="protein sequence ID" value="KAF7303840.1"/>
    <property type="molecule type" value="Genomic_DNA"/>
</dbReference>
<reference evidence="1" key="1">
    <citation type="submission" date="2020-05" db="EMBL/GenBank/DDBJ databases">
        <title>Mycena genomes resolve the evolution of fungal bioluminescence.</title>
        <authorList>
            <person name="Tsai I.J."/>
        </authorList>
    </citation>
    <scope>NUCLEOTIDE SEQUENCE</scope>
    <source>
        <strain evidence="1">171206Taipei</strain>
    </source>
</reference>
<dbReference type="AlphaFoldDB" id="A0A8H6SRR8"/>
<accession>A0A8H6SRR8</accession>
<evidence type="ECO:0000313" key="2">
    <source>
        <dbReference type="Proteomes" id="UP000636479"/>
    </source>
</evidence>
<evidence type="ECO:0000313" key="1">
    <source>
        <dbReference type="EMBL" id="KAF7303840.1"/>
    </source>
</evidence>
<organism evidence="1 2">
    <name type="scientific">Mycena indigotica</name>
    <dbReference type="NCBI Taxonomy" id="2126181"/>
    <lineage>
        <taxon>Eukaryota</taxon>
        <taxon>Fungi</taxon>
        <taxon>Dikarya</taxon>
        <taxon>Basidiomycota</taxon>
        <taxon>Agaricomycotina</taxon>
        <taxon>Agaricomycetes</taxon>
        <taxon>Agaricomycetidae</taxon>
        <taxon>Agaricales</taxon>
        <taxon>Marasmiineae</taxon>
        <taxon>Mycenaceae</taxon>
        <taxon>Mycena</taxon>
    </lineage>
</organism>
<dbReference type="Pfam" id="PF06999">
    <property type="entry name" value="Suc_Fer-like"/>
    <property type="match status" value="1"/>
</dbReference>
<proteinExistence type="predicted"/>
<dbReference type="PANTHER" id="PTHR31902">
    <property type="entry name" value="ACTIN PATCHES DISTAL PROTEIN 1"/>
    <property type="match status" value="1"/>
</dbReference>
<dbReference type="CDD" id="cd03062">
    <property type="entry name" value="TRX_Fd_Sucrase"/>
    <property type="match status" value="1"/>
</dbReference>
<dbReference type="PANTHER" id="PTHR31902:SF14">
    <property type="entry name" value="ACTIN PATCHES DISTAL PROTEIN 1"/>
    <property type="match status" value="1"/>
</dbReference>
<keyword evidence="2" id="KW-1185">Reference proteome</keyword>
<dbReference type="SUPFAM" id="SSF52833">
    <property type="entry name" value="Thioredoxin-like"/>
    <property type="match status" value="1"/>
</dbReference>